<evidence type="ECO:0000256" key="2">
    <source>
        <dbReference type="SAM" id="MobiDB-lite"/>
    </source>
</evidence>
<feature type="compositionally biased region" description="Polar residues" evidence="2">
    <location>
        <begin position="32"/>
        <end position="41"/>
    </location>
</feature>
<protein>
    <recommendedName>
        <fullName evidence="3">GRAM domain-containing protein</fullName>
    </recommendedName>
</protein>
<comment type="similarity">
    <text evidence="1">Belongs to the GEM family.</text>
</comment>
<dbReference type="Pfam" id="PF02893">
    <property type="entry name" value="GRAM"/>
    <property type="match status" value="2"/>
</dbReference>
<dbReference type="InterPro" id="IPR037848">
    <property type="entry name" value="GEM-like"/>
</dbReference>
<dbReference type="AlphaFoldDB" id="A0A6N2JWQ4"/>
<reference evidence="4" key="1">
    <citation type="submission" date="2019-03" db="EMBL/GenBank/DDBJ databases">
        <authorList>
            <person name="Mank J."/>
            <person name="Almeida P."/>
        </authorList>
    </citation>
    <scope>NUCLEOTIDE SEQUENCE</scope>
    <source>
        <strain evidence="4">78183</strain>
    </source>
</reference>
<dbReference type="InterPro" id="IPR011993">
    <property type="entry name" value="PH-like_dom_sf"/>
</dbReference>
<organism evidence="4">
    <name type="scientific">Salix viminalis</name>
    <name type="common">Common osier</name>
    <name type="synonym">Basket willow</name>
    <dbReference type="NCBI Taxonomy" id="40686"/>
    <lineage>
        <taxon>Eukaryota</taxon>
        <taxon>Viridiplantae</taxon>
        <taxon>Streptophyta</taxon>
        <taxon>Embryophyta</taxon>
        <taxon>Tracheophyta</taxon>
        <taxon>Spermatophyta</taxon>
        <taxon>Magnoliopsida</taxon>
        <taxon>eudicotyledons</taxon>
        <taxon>Gunneridae</taxon>
        <taxon>Pentapetalae</taxon>
        <taxon>rosids</taxon>
        <taxon>fabids</taxon>
        <taxon>Malpighiales</taxon>
        <taxon>Salicaceae</taxon>
        <taxon>Saliceae</taxon>
        <taxon>Salix</taxon>
    </lineage>
</organism>
<feature type="compositionally biased region" description="Polar residues" evidence="2">
    <location>
        <begin position="409"/>
        <end position="419"/>
    </location>
</feature>
<dbReference type="PANTHER" id="PTHR31969">
    <property type="entry name" value="GEM-LIKE PROTEIN 2"/>
    <property type="match status" value="1"/>
</dbReference>
<accession>A0A6N2JWQ4</accession>
<feature type="compositionally biased region" description="Polar residues" evidence="2">
    <location>
        <begin position="1"/>
        <end position="23"/>
    </location>
</feature>
<evidence type="ECO:0000313" key="4">
    <source>
        <dbReference type="EMBL" id="VFU20125.1"/>
    </source>
</evidence>
<evidence type="ECO:0000259" key="3">
    <source>
        <dbReference type="SMART" id="SM00568"/>
    </source>
</evidence>
<feature type="domain" description="GRAM" evidence="3">
    <location>
        <begin position="541"/>
        <end position="619"/>
    </location>
</feature>
<feature type="domain" description="GRAM" evidence="3">
    <location>
        <begin position="164"/>
        <end position="242"/>
    </location>
</feature>
<dbReference type="Gene3D" id="2.30.29.30">
    <property type="entry name" value="Pleckstrin-homology domain (PH domain)/Phosphotyrosine-binding domain (PTB)"/>
    <property type="match status" value="2"/>
</dbReference>
<proteinExistence type="inferred from homology"/>
<gene>
    <name evidence="4" type="ORF">SVIM_LOCUS3103</name>
</gene>
<dbReference type="CDD" id="cd13222">
    <property type="entry name" value="PH-GRAM_GEM"/>
    <property type="match status" value="1"/>
</dbReference>
<feature type="region of interest" description="Disordered" evidence="2">
    <location>
        <begin position="1"/>
        <end position="55"/>
    </location>
</feature>
<feature type="region of interest" description="Disordered" evidence="2">
    <location>
        <begin position="341"/>
        <end position="457"/>
    </location>
</feature>
<evidence type="ECO:0000256" key="1">
    <source>
        <dbReference type="ARBA" id="ARBA00009414"/>
    </source>
</evidence>
<dbReference type="SMART" id="SM00568">
    <property type="entry name" value="GRAM"/>
    <property type="match status" value="2"/>
</dbReference>
<name>A0A6N2JWQ4_SALVM</name>
<dbReference type="InterPro" id="IPR004182">
    <property type="entry name" value="GRAM"/>
</dbReference>
<sequence>MTRTPQVTETQHVSYPTVPSSSAAEEAELHVATSSAIVTEESQPENKPPASDEETRKWGTHIMGPAAAPNVHPENQQAALWNASEHQRIYEHPYLVYTPIEKPEKSAQKSFEPVIHKFQEWGKKTETVARNIWHNLKTGSSVPQAAWGKVNLTAKAITEGGFESLFKQIFETGPDEKLMKTFACYLSTSTGPVSGTLYLSTVRVAFCSDRPLCYTAPSGQEAWSYYKVMIPLEKIRTVNPVIMKESPPEKYVQIVTIDGHEFWFMGFVNFEKASHHLLDNVSNFREAECANQPVFIISNQTIKSSIEFPLKHTPNLVLLPPVLSPHLPSFQFHLVKMTGTPQETEFQQGPHPPPPQSPKADQEAEFQQGPRPPPPPSPKADQEAEFQQGPRPPPPPSPKADQEAEFHEANSSATVSEESQPIDHQPASRKETKKWGTHIMGPPSAPNVHPDNQQPALWNASGHQQLSEHPYLVYTPREKSDKSTQKPFEPVINKFQEWGKNADTVARNIWLNLNTGPSVPQAAWGKVNLTAKAITEGGFESLFKHIFETDANEKLKKTFACYLSTSTGPVAGTLYLSTARVAFCSDRPLSHTAPSGEEAWSYYKVMIPLDKIRTCSSEIMTENPSRKYIQIVTTDEHVFWFMGFVNFEKALQNISNSMPSFKEAGSPVEPMTGTPQDKEIQQAPHPPPPPSPKADQEAEFHEPASSATVSAESQPIDHPPASDEETKKWGTHIMGPPSAPNVHPENCLV</sequence>
<feature type="region of interest" description="Disordered" evidence="2">
    <location>
        <begin position="661"/>
        <end position="749"/>
    </location>
</feature>
<dbReference type="EMBL" id="CAADRP010000001">
    <property type="protein sequence ID" value="VFU20125.1"/>
    <property type="molecule type" value="Genomic_DNA"/>
</dbReference>